<accession>A0A7C9DHH7</accession>
<keyword evidence="2" id="KW-0812">Transmembrane</keyword>
<name>A0A7C9DHH7_OPUST</name>
<feature type="region of interest" description="Disordered" evidence="1">
    <location>
        <begin position="1"/>
        <end position="26"/>
    </location>
</feature>
<sequence>MSSTEPQNQTLASTSDHSDNSSKSYFDVYGPQARAEVEFKAPEANSSLSLQDVQGLVTWVLADGYMPSWVFIKMRWPSGCEGLWMDPMQYERVKLRRNVVNLKILFIYYFLLGGLCFDLW</sequence>
<organism evidence="3">
    <name type="scientific">Opuntia streptacantha</name>
    <name type="common">Prickly pear cactus</name>
    <name type="synonym">Opuntia cardona</name>
    <dbReference type="NCBI Taxonomy" id="393608"/>
    <lineage>
        <taxon>Eukaryota</taxon>
        <taxon>Viridiplantae</taxon>
        <taxon>Streptophyta</taxon>
        <taxon>Embryophyta</taxon>
        <taxon>Tracheophyta</taxon>
        <taxon>Spermatophyta</taxon>
        <taxon>Magnoliopsida</taxon>
        <taxon>eudicotyledons</taxon>
        <taxon>Gunneridae</taxon>
        <taxon>Pentapetalae</taxon>
        <taxon>Caryophyllales</taxon>
        <taxon>Cactineae</taxon>
        <taxon>Cactaceae</taxon>
        <taxon>Opuntioideae</taxon>
        <taxon>Opuntia</taxon>
    </lineage>
</organism>
<keyword evidence="2" id="KW-0472">Membrane</keyword>
<reference evidence="3" key="2">
    <citation type="submission" date="2020-07" db="EMBL/GenBank/DDBJ databases">
        <authorList>
            <person name="Vera ALvarez R."/>
            <person name="Arias-Moreno D.M."/>
            <person name="Jimenez-Jacinto V."/>
            <person name="Jimenez-Bremont J.F."/>
            <person name="Swaminathan K."/>
            <person name="Moose S.P."/>
            <person name="Guerrero-Gonzalez M.L."/>
            <person name="Marino-Ramirez L."/>
            <person name="Landsman D."/>
            <person name="Rodriguez-Kessler M."/>
            <person name="Delgado-Sanchez P."/>
        </authorList>
    </citation>
    <scope>NUCLEOTIDE SEQUENCE</scope>
    <source>
        <tissue evidence="3">Cladode</tissue>
    </source>
</reference>
<feature type="compositionally biased region" description="Polar residues" evidence="1">
    <location>
        <begin position="1"/>
        <end position="12"/>
    </location>
</feature>
<evidence type="ECO:0000313" key="3">
    <source>
        <dbReference type="EMBL" id="MBA4638964.1"/>
    </source>
</evidence>
<proteinExistence type="predicted"/>
<protein>
    <submittedName>
        <fullName evidence="3">Uncharacterized protein</fullName>
    </submittedName>
</protein>
<keyword evidence="2" id="KW-1133">Transmembrane helix</keyword>
<feature type="transmembrane region" description="Helical" evidence="2">
    <location>
        <begin position="98"/>
        <end position="117"/>
    </location>
</feature>
<reference evidence="3" key="1">
    <citation type="journal article" date="2013" name="J. Plant Res.">
        <title>Effect of fungi and light on seed germination of three Opuntia species from semiarid lands of central Mexico.</title>
        <authorList>
            <person name="Delgado-Sanchez P."/>
            <person name="Jimenez-Bremont J.F."/>
            <person name="Guerrero-Gonzalez Mde L."/>
            <person name="Flores J."/>
        </authorList>
    </citation>
    <scope>NUCLEOTIDE SEQUENCE</scope>
    <source>
        <tissue evidence="3">Cladode</tissue>
    </source>
</reference>
<evidence type="ECO:0000256" key="1">
    <source>
        <dbReference type="SAM" id="MobiDB-lite"/>
    </source>
</evidence>
<dbReference type="EMBL" id="GISG01111520">
    <property type="protein sequence ID" value="MBA4638964.1"/>
    <property type="molecule type" value="Transcribed_RNA"/>
</dbReference>
<dbReference type="AlphaFoldDB" id="A0A7C9DHH7"/>
<evidence type="ECO:0000256" key="2">
    <source>
        <dbReference type="SAM" id="Phobius"/>
    </source>
</evidence>